<feature type="region of interest" description="Disordered" evidence="1">
    <location>
        <begin position="227"/>
        <end position="285"/>
    </location>
</feature>
<dbReference type="Proteomes" id="UP001148838">
    <property type="component" value="Unassembled WGS sequence"/>
</dbReference>
<keyword evidence="3" id="KW-1185">Reference proteome</keyword>
<evidence type="ECO:0000256" key="1">
    <source>
        <dbReference type="SAM" id="MobiDB-lite"/>
    </source>
</evidence>
<evidence type="ECO:0000313" key="2">
    <source>
        <dbReference type="EMBL" id="KAJ4449591.1"/>
    </source>
</evidence>
<feature type="compositionally biased region" description="Polar residues" evidence="1">
    <location>
        <begin position="250"/>
        <end position="261"/>
    </location>
</feature>
<sequence length="398" mass="45890">MDLREMGYDNRDWINLAQDGDRWRAYVRAANEPPDSLKPICYLASELYKGDNAGEISPGSSTESYPAFARIELRENPGKNLNQVTCPDLDSNPGHLVLQPDALTVTPQNRSKGCLFHFCQAIWCRVVQPGLKAAYNNRENDRVRIDIRKLMSIPFIPLDHIVNIFYEVSDGVEESVLDLSLYIERTFVRGIPARGRRREVPPRFPPHVWNVYNLYLPNLTVRLSDLETDREPEDADSDLPAQNGEENPRTLPQRQDFQHQTQADDKHQRHGTPRGTPEMEMGRPRVETPRLQMGACFHHVGPMHREAKPRKTWDQMGGLLQEPSWTPVVQNSQEPRRMEIATVCQYREEEKELTGSLVEKKLSSEEFTGRNSERKKSSGEKKISDDRRYWDIWIVCGD</sequence>
<name>A0ABQ8TSB7_PERAM</name>
<evidence type="ECO:0000313" key="3">
    <source>
        <dbReference type="Proteomes" id="UP001148838"/>
    </source>
</evidence>
<proteinExistence type="predicted"/>
<organism evidence="2 3">
    <name type="scientific">Periplaneta americana</name>
    <name type="common">American cockroach</name>
    <name type="synonym">Blatta americana</name>
    <dbReference type="NCBI Taxonomy" id="6978"/>
    <lineage>
        <taxon>Eukaryota</taxon>
        <taxon>Metazoa</taxon>
        <taxon>Ecdysozoa</taxon>
        <taxon>Arthropoda</taxon>
        <taxon>Hexapoda</taxon>
        <taxon>Insecta</taxon>
        <taxon>Pterygota</taxon>
        <taxon>Neoptera</taxon>
        <taxon>Polyneoptera</taxon>
        <taxon>Dictyoptera</taxon>
        <taxon>Blattodea</taxon>
        <taxon>Blattoidea</taxon>
        <taxon>Blattidae</taxon>
        <taxon>Blattinae</taxon>
        <taxon>Periplaneta</taxon>
    </lineage>
</organism>
<reference evidence="2 3" key="1">
    <citation type="journal article" date="2022" name="Allergy">
        <title>Genome assembly and annotation of Periplaneta americana reveal a comprehensive cockroach allergen profile.</title>
        <authorList>
            <person name="Wang L."/>
            <person name="Xiong Q."/>
            <person name="Saelim N."/>
            <person name="Wang L."/>
            <person name="Nong W."/>
            <person name="Wan A.T."/>
            <person name="Shi M."/>
            <person name="Liu X."/>
            <person name="Cao Q."/>
            <person name="Hui J.H.L."/>
            <person name="Sookrung N."/>
            <person name="Leung T.F."/>
            <person name="Tungtrongchitr A."/>
            <person name="Tsui S.K.W."/>
        </authorList>
    </citation>
    <scope>NUCLEOTIDE SEQUENCE [LARGE SCALE GENOMIC DNA]</scope>
    <source>
        <strain evidence="2">PWHHKU_190912</strain>
    </source>
</reference>
<dbReference type="EMBL" id="JAJSOF020000003">
    <property type="protein sequence ID" value="KAJ4449591.1"/>
    <property type="molecule type" value="Genomic_DNA"/>
</dbReference>
<comment type="caution">
    <text evidence="2">The sequence shown here is derived from an EMBL/GenBank/DDBJ whole genome shotgun (WGS) entry which is preliminary data.</text>
</comment>
<accession>A0ABQ8TSB7</accession>
<protein>
    <submittedName>
        <fullName evidence="2">Uncharacterized protein</fullName>
    </submittedName>
</protein>
<gene>
    <name evidence="2" type="ORF">ANN_00994</name>
</gene>